<organism evidence="1 2">
    <name type="scientific">Recurvomyces mirabilis</name>
    <dbReference type="NCBI Taxonomy" id="574656"/>
    <lineage>
        <taxon>Eukaryota</taxon>
        <taxon>Fungi</taxon>
        <taxon>Dikarya</taxon>
        <taxon>Ascomycota</taxon>
        <taxon>Pezizomycotina</taxon>
        <taxon>Dothideomycetes</taxon>
        <taxon>Dothideomycetidae</taxon>
        <taxon>Mycosphaerellales</taxon>
        <taxon>Teratosphaeriaceae</taxon>
        <taxon>Recurvomyces</taxon>
    </lineage>
</organism>
<evidence type="ECO:0000313" key="2">
    <source>
        <dbReference type="Proteomes" id="UP001274830"/>
    </source>
</evidence>
<evidence type="ECO:0000313" key="1">
    <source>
        <dbReference type="EMBL" id="KAK3674352.1"/>
    </source>
</evidence>
<gene>
    <name evidence="1" type="ORF">LTR78_005821</name>
</gene>
<keyword evidence="2" id="KW-1185">Reference proteome</keyword>
<accession>A0AAE1C151</accession>
<dbReference type="EMBL" id="JAUTXT010000020">
    <property type="protein sequence ID" value="KAK3674352.1"/>
    <property type="molecule type" value="Genomic_DNA"/>
</dbReference>
<name>A0AAE1C151_9PEZI</name>
<dbReference type="Proteomes" id="UP001274830">
    <property type="component" value="Unassembled WGS sequence"/>
</dbReference>
<sequence>MRLQAQAMALPIQPKLCKEARHSCRLVAQLDNVGPHVTWSELWPRYATHCAAAANEAVAALTKALEYNRGQRTAADLAVAALASHGTAIRPLQTDLKRSECQETLDSAVVCTAALAIFQIVMNDNSKGRRANTFAHWAGMHAITQAKQSNREESEIVRAILYSFSDGLSGLAVLRGTSLCMEKQDWANMQPASLHPVQSDVLKFRTTEYHLQLQLPRLLCETRTIREKDAITSQSLNAILELALKLYQASEDEAETAVLRRAAVVGAAEDSIVPFILRFATKDDLLVALIYWHTRLVIINCCLRIVQEGHLIQAVDEARLQSDRDRTYMNVLMSREHAASTNSFAAAIVAKGFTQGWQHLRSCETWRGLRCGIVIDWILPRMASPSLAYLEAPVLTVAQLDLAADMLQGGPLYDFLASDRLPI</sequence>
<comment type="caution">
    <text evidence="1">The sequence shown here is derived from an EMBL/GenBank/DDBJ whole genome shotgun (WGS) entry which is preliminary data.</text>
</comment>
<protein>
    <submittedName>
        <fullName evidence="1">Uncharacterized protein</fullName>
    </submittedName>
</protein>
<dbReference type="AlphaFoldDB" id="A0AAE1C151"/>
<reference evidence="1" key="1">
    <citation type="submission" date="2023-07" db="EMBL/GenBank/DDBJ databases">
        <title>Black Yeasts Isolated from many extreme environments.</title>
        <authorList>
            <person name="Coleine C."/>
            <person name="Stajich J.E."/>
            <person name="Selbmann L."/>
        </authorList>
    </citation>
    <scope>NUCLEOTIDE SEQUENCE</scope>
    <source>
        <strain evidence="1">CCFEE 5485</strain>
    </source>
</reference>
<proteinExistence type="predicted"/>